<dbReference type="Pfam" id="PF03446">
    <property type="entry name" value="NAD_binding_2"/>
    <property type="match status" value="1"/>
</dbReference>
<keyword evidence="2" id="KW-0503">Monooxygenase</keyword>
<dbReference type="AlphaFoldDB" id="A0A2A6BXG6"/>
<gene>
    <name evidence="5" type="primary">WBGene00272742</name>
</gene>
<dbReference type="Pfam" id="PF00067">
    <property type="entry name" value="p450"/>
    <property type="match status" value="1"/>
</dbReference>
<dbReference type="SUPFAM" id="SSF48264">
    <property type="entry name" value="Cytochrome P450"/>
    <property type="match status" value="1"/>
</dbReference>
<dbReference type="InterPro" id="IPR036396">
    <property type="entry name" value="Cyt_P450_sf"/>
</dbReference>
<feature type="compositionally biased region" description="Basic and acidic residues" evidence="4">
    <location>
        <begin position="281"/>
        <end position="300"/>
    </location>
</feature>
<evidence type="ECO:0000313" key="6">
    <source>
        <dbReference type="Proteomes" id="UP000005239"/>
    </source>
</evidence>
<dbReference type="Gene3D" id="3.40.50.720">
    <property type="entry name" value="NAD(P)-binding Rossmann-like Domain"/>
    <property type="match status" value="1"/>
</dbReference>
<feature type="compositionally biased region" description="Basic and acidic residues" evidence="4">
    <location>
        <begin position="259"/>
        <end position="272"/>
    </location>
</feature>
<dbReference type="PRINTS" id="PR00076">
    <property type="entry name" value="6PGDHDRGNASE"/>
</dbReference>
<evidence type="ECO:0000313" key="5">
    <source>
        <dbReference type="EnsemblMetazoa" id="PPA34373.1"/>
    </source>
</evidence>
<dbReference type="InterPro" id="IPR036291">
    <property type="entry name" value="NAD(P)-bd_dom_sf"/>
</dbReference>
<comment type="similarity">
    <text evidence="1">Belongs to the cytochrome P450 family.</text>
</comment>
<dbReference type="InterPro" id="IPR006115">
    <property type="entry name" value="6PGDH_NADP-bd"/>
</dbReference>
<evidence type="ECO:0000256" key="1">
    <source>
        <dbReference type="ARBA" id="ARBA00010617"/>
    </source>
</evidence>
<protein>
    <submittedName>
        <fullName evidence="5">Cytochrome P450</fullName>
    </submittedName>
</protein>
<dbReference type="InterPro" id="IPR001128">
    <property type="entry name" value="Cyt_P450"/>
</dbReference>
<evidence type="ECO:0000256" key="3">
    <source>
        <dbReference type="SAM" id="Coils"/>
    </source>
</evidence>
<dbReference type="PANTHER" id="PTHR11811">
    <property type="entry name" value="6-PHOSPHOGLUCONATE DEHYDROGENASE"/>
    <property type="match status" value="1"/>
</dbReference>
<keyword evidence="3" id="KW-0175">Coiled coil</keyword>
<dbReference type="InterPro" id="IPR006183">
    <property type="entry name" value="Pgluconate_DH"/>
</dbReference>
<dbReference type="GO" id="GO:0004497">
    <property type="term" value="F:monooxygenase activity"/>
    <property type="evidence" value="ECO:0007669"/>
    <property type="project" value="UniProtKB-KW"/>
</dbReference>
<dbReference type="EnsemblMetazoa" id="PPA34373.1">
    <property type="protein sequence ID" value="PPA34373.1"/>
    <property type="gene ID" value="WBGene00272742"/>
</dbReference>
<accession>A0A8R1UKA7</accession>
<evidence type="ECO:0000256" key="2">
    <source>
        <dbReference type="ARBA" id="ARBA00023033"/>
    </source>
</evidence>
<evidence type="ECO:0000256" key="4">
    <source>
        <dbReference type="SAM" id="MobiDB-lite"/>
    </source>
</evidence>
<dbReference type="GO" id="GO:0020037">
    <property type="term" value="F:heme binding"/>
    <property type="evidence" value="ECO:0007669"/>
    <property type="project" value="InterPro"/>
</dbReference>
<dbReference type="Gene3D" id="1.10.630.10">
    <property type="entry name" value="Cytochrome P450"/>
    <property type="match status" value="1"/>
</dbReference>
<name>A0A2A6BXG6_PRIPA</name>
<accession>A0A2A6BXG6</accession>
<keyword evidence="2" id="KW-0560">Oxidoreductase</keyword>
<sequence>MSSDRLPPLMEPLHQLHSSTYEVDKRQPLMYPYKMHYQNGSIGEYKKEFPSKNDLDDSPWKRSQSSVNLPVIKSPACSSDSREGYDNEKTMIERERTIITENEWAMRVMQSNQMNNVFRWVEGYRIQVANLNTEIERQREHNTLLRDKAHDKIRWYEGEMKKMGLIRLVYLFVSWFTKDMIRQQLPSRGLSISLETMTIQRLFHEEVDAVFVGDEISVDNLGKLKYLECCVKESLRLFPSVPIIMRALGEDQELNGHPQGEKKSDSPDGERRGRGKKKEWKRVVSDDSDRSLSSQRDGKSPVKTKKALLSVDAVFVKEDSSSDSSSNNSSRSYSPSSRSTSPSRSPSAIPNKEDLAAKRSRATFLLNLNTTSARLGTMSSHSDFSDDDRKKKGKMSISVMSSHAIAVIGLAVMGQNLILNMNDHGFVVCAYNRTTSKVDEFLANEAKRTKIVGAYSIEEMCKLLKRPRRIAILVKAGAPVQAIIDSIVPFLEAGDIIIDSGNS</sequence>
<proteinExistence type="inferred from homology"/>
<keyword evidence="6" id="KW-1185">Reference proteome</keyword>
<organism evidence="5 6">
    <name type="scientific">Pristionchus pacificus</name>
    <name type="common">Parasitic nematode worm</name>
    <dbReference type="NCBI Taxonomy" id="54126"/>
    <lineage>
        <taxon>Eukaryota</taxon>
        <taxon>Metazoa</taxon>
        <taxon>Ecdysozoa</taxon>
        <taxon>Nematoda</taxon>
        <taxon>Chromadorea</taxon>
        <taxon>Rhabditida</taxon>
        <taxon>Rhabditina</taxon>
        <taxon>Diplogasteromorpha</taxon>
        <taxon>Diplogasteroidea</taxon>
        <taxon>Neodiplogasteridae</taxon>
        <taxon>Pristionchus</taxon>
    </lineage>
</organism>
<reference evidence="5" key="2">
    <citation type="submission" date="2022-06" db="UniProtKB">
        <authorList>
            <consortium name="EnsemblMetazoa"/>
        </authorList>
    </citation>
    <scope>IDENTIFICATION</scope>
    <source>
        <strain evidence="5">PS312</strain>
    </source>
</reference>
<dbReference type="Proteomes" id="UP000005239">
    <property type="component" value="Unassembled WGS sequence"/>
</dbReference>
<feature type="compositionally biased region" description="Low complexity" evidence="4">
    <location>
        <begin position="322"/>
        <end position="347"/>
    </location>
</feature>
<feature type="coiled-coil region" evidence="3">
    <location>
        <begin position="121"/>
        <end position="148"/>
    </location>
</feature>
<dbReference type="GO" id="GO:0004616">
    <property type="term" value="F:phosphogluconate dehydrogenase (decarboxylating) activity"/>
    <property type="evidence" value="ECO:0007669"/>
    <property type="project" value="InterPro"/>
</dbReference>
<reference evidence="6" key="1">
    <citation type="journal article" date="2008" name="Nat. Genet.">
        <title>The Pristionchus pacificus genome provides a unique perspective on nematode lifestyle and parasitism.</title>
        <authorList>
            <person name="Dieterich C."/>
            <person name="Clifton S.W."/>
            <person name="Schuster L.N."/>
            <person name="Chinwalla A."/>
            <person name="Delehaunty K."/>
            <person name="Dinkelacker I."/>
            <person name="Fulton L."/>
            <person name="Fulton R."/>
            <person name="Godfrey J."/>
            <person name="Minx P."/>
            <person name="Mitreva M."/>
            <person name="Roeseler W."/>
            <person name="Tian H."/>
            <person name="Witte H."/>
            <person name="Yang S.P."/>
            <person name="Wilson R.K."/>
            <person name="Sommer R.J."/>
        </authorList>
    </citation>
    <scope>NUCLEOTIDE SEQUENCE [LARGE SCALE GENOMIC DNA]</scope>
    <source>
        <strain evidence="6">PS312</strain>
    </source>
</reference>
<dbReference type="SUPFAM" id="SSF51735">
    <property type="entry name" value="NAD(P)-binding Rossmann-fold domains"/>
    <property type="match status" value="1"/>
</dbReference>
<dbReference type="GO" id="GO:0005506">
    <property type="term" value="F:iron ion binding"/>
    <property type="evidence" value="ECO:0007669"/>
    <property type="project" value="InterPro"/>
</dbReference>
<dbReference type="OrthoDB" id="434986at2759"/>
<feature type="region of interest" description="Disordered" evidence="4">
    <location>
        <begin position="251"/>
        <end position="304"/>
    </location>
</feature>
<dbReference type="GO" id="GO:0050661">
    <property type="term" value="F:NADP binding"/>
    <property type="evidence" value="ECO:0007669"/>
    <property type="project" value="InterPro"/>
</dbReference>
<dbReference type="GO" id="GO:0016705">
    <property type="term" value="F:oxidoreductase activity, acting on paired donors, with incorporation or reduction of molecular oxygen"/>
    <property type="evidence" value="ECO:0007669"/>
    <property type="project" value="InterPro"/>
</dbReference>
<feature type="region of interest" description="Disordered" evidence="4">
    <location>
        <begin position="319"/>
        <end position="356"/>
    </location>
</feature>